<dbReference type="EMBL" id="SNXI01000006">
    <property type="protein sequence ID" value="TDP37551.1"/>
    <property type="molecule type" value="Genomic_DNA"/>
</dbReference>
<feature type="domain" description="PPIase FKBP-type" evidence="9">
    <location>
        <begin position="153"/>
        <end position="240"/>
    </location>
</feature>
<evidence type="ECO:0000256" key="6">
    <source>
        <dbReference type="RuleBase" id="RU003915"/>
    </source>
</evidence>
<dbReference type="Pfam" id="PF00254">
    <property type="entry name" value="FKBP_C"/>
    <property type="match status" value="1"/>
</dbReference>
<evidence type="ECO:0000256" key="4">
    <source>
        <dbReference type="ARBA" id="ARBA00023235"/>
    </source>
</evidence>
<evidence type="ECO:0000256" key="5">
    <source>
        <dbReference type="PROSITE-ProRule" id="PRU00277"/>
    </source>
</evidence>
<dbReference type="OrthoDB" id="9814548at2"/>
<name>A0A4R6PHQ4_9GAMM</name>
<feature type="chain" id="PRO_5020922213" description="Peptidyl-prolyl cis-trans isomerase" evidence="8">
    <location>
        <begin position="19"/>
        <end position="256"/>
    </location>
</feature>
<sequence>MNRVIKPLALSALTLALAACSQPEQYPVSQEELKTEEQKQAYALGSSVGRFVGRNLDQQEEAEVMLDRNMVIAGFVDAVKGEVKLNEEEAEKLLNDLRSTVMEQRQNVLGSKAAEQGEAYQAENAKKEGVTVTESGLQYEVLEAGDGTSPAAEDTVEVHYEGTLVNGEVFDSSYERGEPTVFPLNRVIPGWTEGLQLMQEGAKYRFVIPAELAYGEREVGGGQIPPNSTLIFTVELLDVKDQQPAEADATAGDETN</sequence>
<feature type="coiled-coil region" evidence="7">
    <location>
        <begin position="76"/>
        <end position="107"/>
    </location>
</feature>
<dbReference type="GO" id="GO:0003755">
    <property type="term" value="F:peptidyl-prolyl cis-trans isomerase activity"/>
    <property type="evidence" value="ECO:0007669"/>
    <property type="project" value="UniProtKB-UniRule"/>
</dbReference>
<comment type="similarity">
    <text evidence="2 6">Belongs to the FKBP-type PPIase family.</text>
</comment>
<dbReference type="PROSITE" id="PS51257">
    <property type="entry name" value="PROKAR_LIPOPROTEIN"/>
    <property type="match status" value="1"/>
</dbReference>
<feature type="signal peptide" evidence="8">
    <location>
        <begin position="1"/>
        <end position="18"/>
    </location>
</feature>
<comment type="caution">
    <text evidence="10">The sequence shown here is derived from an EMBL/GenBank/DDBJ whole genome shotgun (WGS) entry which is preliminary data.</text>
</comment>
<keyword evidence="4 5" id="KW-0413">Isomerase</keyword>
<dbReference type="Pfam" id="PF01346">
    <property type="entry name" value="FKBP_N"/>
    <property type="match status" value="1"/>
</dbReference>
<dbReference type="EC" id="5.2.1.8" evidence="6"/>
<proteinExistence type="inferred from homology"/>
<dbReference type="Gene3D" id="1.10.287.460">
    <property type="entry name" value="Peptidyl-prolyl cis-trans isomerase, FKBP-type, N-terminal domain"/>
    <property type="match status" value="1"/>
</dbReference>
<keyword evidence="7" id="KW-0175">Coiled coil</keyword>
<reference evidence="10 11" key="1">
    <citation type="submission" date="2019-03" db="EMBL/GenBank/DDBJ databases">
        <title>Freshwater and sediment microbial communities from various areas in North America, analyzing microbe dynamics in response to fracking.</title>
        <authorList>
            <person name="Lamendella R."/>
        </authorList>
    </citation>
    <scope>NUCLEOTIDE SEQUENCE [LARGE SCALE GENOMIC DNA]</scope>
    <source>
        <strain evidence="10 11">18_TX</strain>
    </source>
</reference>
<dbReference type="PROSITE" id="PS50059">
    <property type="entry name" value="FKBP_PPIASE"/>
    <property type="match status" value="1"/>
</dbReference>
<gene>
    <name evidence="10" type="ORF">DEU29_10613</name>
</gene>
<dbReference type="GO" id="GO:0006457">
    <property type="term" value="P:protein folding"/>
    <property type="evidence" value="ECO:0007669"/>
    <property type="project" value="InterPro"/>
</dbReference>
<keyword evidence="11" id="KW-1185">Reference proteome</keyword>
<evidence type="ECO:0000313" key="11">
    <source>
        <dbReference type="Proteomes" id="UP000295531"/>
    </source>
</evidence>
<dbReference type="PANTHER" id="PTHR43811">
    <property type="entry name" value="FKBP-TYPE PEPTIDYL-PROLYL CIS-TRANS ISOMERASE FKPA"/>
    <property type="match status" value="1"/>
</dbReference>
<dbReference type="FunFam" id="3.10.50.40:FF:000006">
    <property type="entry name" value="Peptidyl-prolyl cis-trans isomerase"/>
    <property type="match status" value="1"/>
</dbReference>
<keyword evidence="3 5" id="KW-0697">Rotamase</keyword>
<accession>A0A4R6PHQ4</accession>
<dbReference type="SUPFAM" id="SSF54534">
    <property type="entry name" value="FKBP-like"/>
    <property type="match status" value="1"/>
</dbReference>
<dbReference type="InterPro" id="IPR036944">
    <property type="entry name" value="PPIase_FKBP_N_sf"/>
</dbReference>
<keyword evidence="8" id="KW-0732">Signal</keyword>
<protein>
    <recommendedName>
        <fullName evidence="6">Peptidyl-prolyl cis-trans isomerase</fullName>
        <ecNumber evidence="6">5.2.1.8</ecNumber>
    </recommendedName>
</protein>
<dbReference type="Gene3D" id="3.10.50.40">
    <property type="match status" value="1"/>
</dbReference>
<dbReference type="InterPro" id="IPR001179">
    <property type="entry name" value="PPIase_FKBP_dom"/>
</dbReference>
<evidence type="ECO:0000256" key="3">
    <source>
        <dbReference type="ARBA" id="ARBA00023110"/>
    </source>
</evidence>
<organism evidence="10 11">
    <name type="scientific">Idiomarina aquatica</name>
    <dbReference type="NCBI Taxonomy" id="1327752"/>
    <lineage>
        <taxon>Bacteria</taxon>
        <taxon>Pseudomonadati</taxon>
        <taxon>Pseudomonadota</taxon>
        <taxon>Gammaproteobacteria</taxon>
        <taxon>Alteromonadales</taxon>
        <taxon>Idiomarinaceae</taxon>
        <taxon>Idiomarina</taxon>
    </lineage>
</organism>
<dbReference type="AlphaFoldDB" id="A0A4R6PHQ4"/>
<evidence type="ECO:0000256" key="8">
    <source>
        <dbReference type="SAM" id="SignalP"/>
    </source>
</evidence>
<evidence type="ECO:0000256" key="1">
    <source>
        <dbReference type="ARBA" id="ARBA00000971"/>
    </source>
</evidence>
<evidence type="ECO:0000256" key="2">
    <source>
        <dbReference type="ARBA" id="ARBA00006577"/>
    </source>
</evidence>
<comment type="catalytic activity">
    <reaction evidence="1 5 6">
        <text>[protein]-peptidylproline (omega=180) = [protein]-peptidylproline (omega=0)</text>
        <dbReference type="Rhea" id="RHEA:16237"/>
        <dbReference type="Rhea" id="RHEA-COMP:10747"/>
        <dbReference type="Rhea" id="RHEA-COMP:10748"/>
        <dbReference type="ChEBI" id="CHEBI:83833"/>
        <dbReference type="ChEBI" id="CHEBI:83834"/>
        <dbReference type="EC" id="5.2.1.8"/>
    </reaction>
</comment>
<evidence type="ECO:0000256" key="7">
    <source>
        <dbReference type="SAM" id="Coils"/>
    </source>
</evidence>
<dbReference type="InterPro" id="IPR046357">
    <property type="entry name" value="PPIase_dom_sf"/>
</dbReference>
<dbReference type="InterPro" id="IPR000774">
    <property type="entry name" value="PPIase_FKBP_N"/>
</dbReference>
<dbReference type="PANTHER" id="PTHR43811:SF19">
    <property type="entry name" value="39 KDA FK506-BINDING NUCLEAR PROTEIN"/>
    <property type="match status" value="1"/>
</dbReference>
<evidence type="ECO:0000259" key="9">
    <source>
        <dbReference type="PROSITE" id="PS50059"/>
    </source>
</evidence>
<dbReference type="RefSeq" id="WP_133539404.1">
    <property type="nucleotide sequence ID" value="NZ_SNXI01000006.1"/>
</dbReference>
<dbReference type="Proteomes" id="UP000295531">
    <property type="component" value="Unassembled WGS sequence"/>
</dbReference>
<dbReference type="NCBIfam" id="NF008150">
    <property type="entry name" value="PRK10902.1"/>
    <property type="match status" value="1"/>
</dbReference>
<evidence type="ECO:0000313" key="10">
    <source>
        <dbReference type="EMBL" id="TDP37551.1"/>
    </source>
</evidence>